<accession>A0AAJ0EKN0</accession>
<evidence type="ECO:0000256" key="2">
    <source>
        <dbReference type="SAM" id="SignalP"/>
    </source>
</evidence>
<feature type="region of interest" description="Disordered" evidence="1">
    <location>
        <begin position="290"/>
        <end position="326"/>
    </location>
</feature>
<evidence type="ECO:0000313" key="3">
    <source>
        <dbReference type="EMBL" id="KAK1640060.1"/>
    </source>
</evidence>
<keyword evidence="2" id="KW-0732">Signal</keyword>
<reference evidence="3" key="1">
    <citation type="submission" date="2021-06" db="EMBL/GenBank/DDBJ databases">
        <title>Comparative genomics, transcriptomics and evolutionary studies reveal genomic signatures of adaptation to plant cell wall in hemibiotrophic fungi.</title>
        <authorList>
            <consortium name="DOE Joint Genome Institute"/>
            <person name="Baroncelli R."/>
            <person name="Diaz J.F."/>
            <person name="Benocci T."/>
            <person name="Peng M."/>
            <person name="Battaglia E."/>
            <person name="Haridas S."/>
            <person name="Andreopoulos W."/>
            <person name="Labutti K."/>
            <person name="Pangilinan J."/>
            <person name="Floch G.L."/>
            <person name="Makela M.R."/>
            <person name="Henrissat B."/>
            <person name="Grigoriev I.V."/>
            <person name="Crouch J.A."/>
            <person name="De Vries R.P."/>
            <person name="Sukno S.A."/>
            <person name="Thon M.R."/>
        </authorList>
    </citation>
    <scope>NUCLEOTIDE SEQUENCE</scope>
    <source>
        <strain evidence="3">CBS 102054</strain>
    </source>
</reference>
<dbReference type="PANTHER" id="PTHR35186:SF4">
    <property type="entry name" value="PRION-INHIBITION AND PROPAGATION HELO DOMAIN-CONTAINING PROTEIN"/>
    <property type="match status" value="1"/>
</dbReference>
<proteinExistence type="predicted"/>
<name>A0AAJ0EKN0_9PEZI</name>
<dbReference type="PANTHER" id="PTHR35186">
    <property type="entry name" value="ANK_REP_REGION DOMAIN-CONTAINING PROTEIN"/>
    <property type="match status" value="1"/>
</dbReference>
<gene>
    <name evidence="3" type="ORF">BDP81DRAFT_468970</name>
</gene>
<dbReference type="GeneID" id="85479369"/>
<comment type="caution">
    <text evidence="3">The sequence shown here is derived from an EMBL/GenBank/DDBJ whole genome shotgun (WGS) entry which is preliminary data.</text>
</comment>
<evidence type="ECO:0008006" key="5">
    <source>
        <dbReference type="Google" id="ProtNLM"/>
    </source>
</evidence>
<organism evidence="3 4">
    <name type="scientific">Colletotrichum phormii</name>
    <dbReference type="NCBI Taxonomy" id="359342"/>
    <lineage>
        <taxon>Eukaryota</taxon>
        <taxon>Fungi</taxon>
        <taxon>Dikarya</taxon>
        <taxon>Ascomycota</taxon>
        <taxon>Pezizomycotina</taxon>
        <taxon>Sordariomycetes</taxon>
        <taxon>Hypocreomycetidae</taxon>
        <taxon>Glomerellales</taxon>
        <taxon>Glomerellaceae</taxon>
        <taxon>Colletotrichum</taxon>
        <taxon>Colletotrichum acutatum species complex</taxon>
    </lineage>
</organism>
<dbReference type="Proteomes" id="UP001243989">
    <property type="component" value="Unassembled WGS sequence"/>
</dbReference>
<feature type="signal peptide" evidence="2">
    <location>
        <begin position="1"/>
        <end position="18"/>
    </location>
</feature>
<dbReference type="EMBL" id="JAHMHQ010000004">
    <property type="protein sequence ID" value="KAK1640060.1"/>
    <property type="molecule type" value="Genomic_DNA"/>
</dbReference>
<feature type="compositionally biased region" description="Polar residues" evidence="1">
    <location>
        <begin position="298"/>
        <end position="322"/>
    </location>
</feature>
<dbReference type="RefSeq" id="XP_060448667.1">
    <property type="nucleotide sequence ID" value="XM_060594507.1"/>
</dbReference>
<dbReference type="AlphaFoldDB" id="A0AAJ0EKN0"/>
<evidence type="ECO:0000256" key="1">
    <source>
        <dbReference type="SAM" id="MobiDB-lite"/>
    </source>
</evidence>
<protein>
    <recommendedName>
        <fullName evidence="5">Prion-inhibition and propagation HeLo domain-containing protein</fullName>
    </recommendedName>
</protein>
<evidence type="ECO:0000313" key="4">
    <source>
        <dbReference type="Proteomes" id="UP001243989"/>
    </source>
</evidence>
<sequence>MSGIEAVGLVLGLWPVIASLVKGYKAAKDGDDRDLLLRRIDVQQIIYEHCVRQLVQENDQTVDDNLTNTEIRQLDISFWQKPSFRMRLRSRLGTRDFDLMESVLKQIETTMNSLRSQLENGQADLTVTGTRRSRMKHHFRQMRINMPHSEFQKSFDRLKDHNTELQQLVQIFEQSQNTLKWKSPASSRKRRASTIMRSKRVAPKHINEFSRILENSYNCSCSGGHGADLNINGDAQFQVYFHIGDETETPFSEASSESRLPTMSTVSAINIGNEGDLDRTGRVMAPEIVGTPERTEFSKSPGSQDDARTSWSRSRHNSTSTGSHERRATRALPIIFYRPLSESNDNGREIYDMCDLVKSLDKNVANTRRSYQTVGTLGHGGKHFAARPIDPATADNHVISLDEKLPEAEDWLLSRQQRVDIAQRLALAIVQFWSTSWIDRWWTWRDFSVKDGDAREVQLFVTRTIFAPTSEAKSTGTPARIWRFLREPLLVRLGFALIELALGMRLSRWRELRKYGNTTVEGLGEDSQDERDYDTALTILGRKILQEEVSVAYQAVVEACLKCEVVRETVPSNQDTHFDAFPSEIFLSRDGIVERGMWNPWSRPLWLLRVGIFEDHQFCRQLIREVIPSLPFIEMDLSIFENVVTIDDVARHRIPCKVDGLGIAQC</sequence>
<keyword evidence="4" id="KW-1185">Reference proteome</keyword>
<feature type="chain" id="PRO_5042549442" description="Prion-inhibition and propagation HeLo domain-containing protein" evidence="2">
    <location>
        <begin position="19"/>
        <end position="666"/>
    </location>
</feature>